<evidence type="ECO:0000256" key="2">
    <source>
        <dbReference type="ARBA" id="ARBA00010982"/>
    </source>
</evidence>
<name>A0A0J7K014_LASNI</name>
<dbReference type="InterPro" id="IPR002155">
    <property type="entry name" value="Thiolase"/>
</dbReference>
<evidence type="ECO:0000259" key="7">
    <source>
        <dbReference type="Pfam" id="PF00108"/>
    </source>
</evidence>
<accession>A0A0J7K014</accession>
<dbReference type="PANTHER" id="PTHR18919:SF138">
    <property type="entry name" value="ACETYL-COA C-ACETYLTRANSFERASE"/>
    <property type="match status" value="1"/>
</dbReference>
<dbReference type="Pfam" id="PF02803">
    <property type="entry name" value="Thiolase_C"/>
    <property type="match status" value="1"/>
</dbReference>
<reference evidence="9 10" key="1">
    <citation type="submission" date="2015-04" db="EMBL/GenBank/DDBJ databases">
        <title>Lasius niger genome sequencing.</title>
        <authorList>
            <person name="Konorov E.A."/>
            <person name="Nikitin M.A."/>
            <person name="Kirill M.V."/>
            <person name="Chang P."/>
        </authorList>
    </citation>
    <scope>NUCLEOTIDE SEQUENCE [LARGE SCALE GENOMIC DNA]</scope>
    <source>
        <tissue evidence="9">Whole</tissue>
    </source>
</reference>
<dbReference type="InterPro" id="IPR020616">
    <property type="entry name" value="Thiolase_N"/>
</dbReference>
<comment type="similarity">
    <text evidence="2 6">Belongs to the thiolase-like superfamily. Thiolase family.</text>
</comment>
<evidence type="ECO:0000256" key="4">
    <source>
        <dbReference type="ARBA" id="ARBA00023315"/>
    </source>
</evidence>
<dbReference type="PROSITE" id="PS00098">
    <property type="entry name" value="THIOLASE_1"/>
    <property type="match status" value="1"/>
</dbReference>
<dbReference type="AlphaFoldDB" id="A0A0J7K014"/>
<dbReference type="GO" id="GO:0003988">
    <property type="term" value="F:acetyl-CoA C-acyltransferase activity"/>
    <property type="evidence" value="ECO:0007669"/>
    <property type="project" value="UniProtKB-ARBA"/>
</dbReference>
<dbReference type="InterPro" id="IPR020617">
    <property type="entry name" value="Thiolase_C"/>
</dbReference>
<dbReference type="InterPro" id="IPR020610">
    <property type="entry name" value="Thiolase_AS"/>
</dbReference>
<feature type="domain" description="Thiolase C-terminal" evidence="8">
    <location>
        <begin position="273"/>
        <end position="392"/>
    </location>
</feature>
<dbReference type="PANTHER" id="PTHR18919">
    <property type="entry name" value="ACETYL-COA C-ACYLTRANSFERASE"/>
    <property type="match status" value="1"/>
</dbReference>
<keyword evidence="4 6" id="KW-0012">Acyltransferase</keyword>
<feature type="domain" description="Thiolase N-terminal" evidence="7">
    <location>
        <begin position="7"/>
        <end position="263"/>
    </location>
</feature>
<proteinExistence type="inferred from homology"/>
<dbReference type="EMBL" id="LBMM01019593">
    <property type="protein sequence ID" value="KMQ83501.1"/>
    <property type="molecule type" value="Genomic_DNA"/>
</dbReference>
<feature type="active site" description="Proton acceptor" evidence="5">
    <location>
        <position position="380"/>
    </location>
</feature>
<dbReference type="NCBIfam" id="TIGR01930">
    <property type="entry name" value="AcCoA-C-Actrans"/>
    <property type="match status" value="1"/>
</dbReference>
<evidence type="ECO:0000313" key="9">
    <source>
        <dbReference type="EMBL" id="KMQ83501.1"/>
    </source>
</evidence>
<feature type="active site" description="Proton acceptor" evidence="5">
    <location>
        <position position="350"/>
    </location>
</feature>
<keyword evidence="3 6" id="KW-0808">Transferase</keyword>
<dbReference type="FunFam" id="3.40.47.10:FF:000010">
    <property type="entry name" value="Acetyl-CoA acetyltransferase (Thiolase)"/>
    <property type="match status" value="1"/>
</dbReference>
<dbReference type="PIRSF" id="PIRSF000429">
    <property type="entry name" value="Ac-CoA_Ac_transf"/>
    <property type="match status" value="1"/>
</dbReference>
<gene>
    <name evidence="9" type="ORF">RF55_19855</name>
</gene>
<protein>
    <submittedName>
        <fullName evidence="9">Acetyl-acetyltransferase</fullName>
    </submittedName>
</protein>
<evidence type="ECO:0000256" key="6">
    <source>
        <dbReference type="RuleBase" id="RU003557"/>
    </source>
</evidence>
<keyword evidence="10" id="KW-1185">Reference proteome</keyword>
<dbReference type="Gene3D" id="3.40.47.10">
    <property type="match status" value="2"/>
</dbReference>
<feature type="active site" description="Acyl-thioester intermediate" evidence="5">
    <location>
        <position position="91"/>
    </location>
</feature>
<evidence type="ECO:0000259" key="8">
    <source>
        <dbReference type="Pfam" id="PF02803"/>
    </source>
</evidence>
<dbReference type="STRING" id="67767.A0A0J7K014"/>
<dbReference type="PROSITE" id="PS00099">
    <property type="entry name" value="THIOLASE_3"/>
    <property type="match status" value="1"/>
</dbReference>
<evidence type="ECO:0000256" key="3">
    <source>
        <dbReference type="ARBA" id="ARBA00022679"/>
    </source>
</evidence>
<dbReference type="PaxDb" id="67767-A0A0J7K014"/>
<evidence type="ECO:0000256" key="5">
    <source>
        <dbReference type="PIRSR" id="PIRSR000429-1"/>
    </source>
</evidence>
<dbReference type="Proteomes" id="UP000036403">
    <property type="component" value="Unassembled WGS sequence"/>
</dbReference>
<dbReference type="InterPro" id="IPR020615">
    <property type="entry name" value="Thiolase_acyl_enz_int_AS"/>
</dbReference>
<organism evidence="9 10">
    <name type="scientific">Lasius niger</name>
    <name type="common">Black garden ant</name>
    <dbReference type="NCBI Taxonomy" id="67767"/>
    <lineage>
        <taxon>Eukaryota</taxon>
        <taxon>Metazoa</taxon>
        <taxon>Ecdysozoa</taxon>
        <taxon>Arthropoda</taxon>
        <taxon>Hexapoda</taxon>
        <taxon>Insecta</taxon>
        <taxon>Pterygota</taxon>
        <taxon>Neoptera</taxon>
        <taxon>Endopterygota</taxon>
        <taxon>Hymenoptera</taxon>
        <taxon>Apocrita</taxon>
        <taxon>Aculeata</taxon>
        <taxon>Formicoidea</taxon>
        <taxon>Formicidae</taxon>
        <taxon>Formicinae</taxon>
        <taxon>Lasius</taxon>
        <taxon>Lasius</taxon>
    </lineage>
</organism>
<dbReference type="SUPFAM" id="SSF53901">
    <property type="entry name" value="Thiolase-like"/>
    <property type="match status" value="2"/>
</dbReference>
<evidence type="ECO:0000256" key="1">
    <source>
        <dbReference type="ARBA" id="ARBA00005189"/>
    </source>
</evidence>
<dbReference type="OrthoDB" id="5404651at2759"/>
<dbReference type="Pfam" id="PF00108">
    <property type="entry name" value="Thiolase_N"/>
    <property type="match status" value="1"/>
</dbReference>
<sequence length="397" mass="41042">MISSSNIVITAAKRTPIGAFQGQFAGVRAVELGAAAVHAAVAQAGVAPEQVDELILGCVLPAGQGQAPARQVALAAGLPQATACSTLNKVCGSGMKAVMLAHDMIRAGSAQIIVAGGMESMSRAPHLIEARAGIRYGNASLIDHMAWDGLSNAYDGKAMGEFGELCAAHYQFERRQQDAYALESVRRAQATQAAGAFAEEIVPVSVSTRKGAQIVDADEGPRLAQPEKIPQLKPAFLREGGTITAASSSSISDGAAALVLASSDSARQQGLLPLARIVAHASHSQAPEWFTTAPVGAIRQLLARIGWRTEDVDLYEINEAFAVVTMAAIQELDLDPAQVNVEGGACALGHPIGASGARILVTLLYALRRRGLKRGVAALCIGGGEATAIAIELMDGV</sequence>
<comment type="pathway">
    <text evidence="1">Lipid metabolism.</text>
</comment>
<dbReference type="CDD" id="cd00751">
    <property type="entry name" value="thiolase"/>
    <property type="match status" value="1"/>
</dbReference>
<dbReference type="InterPro" id="IPR016039">
    <property type="entry name" value="Thiolase-like"/>
</dbReference>
<comment type="caution">
    <text evidence="9">The sequence shown here is derived from an EMBL/GenBank/DDBJ whole genome shotgun (WGS) entry which is preliminary data.</text>
</comment>
<evidence type="ECO:0000313" key="10">
    <source>
        <dbReference type="Proteomes" id="UP000036403"/>
    </source>
</evidence>